<name>A0ABP9MWD7_9GAMM</name>
<dbReference type="CDD" id="cd06261">
    <property type="entry name" value="TM_PBP2"/>
    <property type="match status" value="1"/>
</dbReference>
<dbReference type="PANTHER" id="PTHR30450">
    <property type="entry name" value="ABC TRANSPORTER PERMEASE"/>
    <property type="match status" value="1"/>
</dbReference>
<feature type="transmembrane region" description="Helical" evidence="7">
    <location>
        <begin position="151"/>
        <end position="173"/>
    </location>
</feature>
<evidence type="ECO:0000256" key="4">
    <source>
        <dbReference type="ARBA" id="ARBA00022692"/>
    </source>
</evidence>
<sequence>MKSLFVTQVGLDGFLLAGKQTLIMVSVSLVIGVILGGIIGITLVLTRPGGIRPNHTIYAILNPIVNVIRSLPFIILLVAIIPLTRLIIGSSIGTAAAIIPLTIYISPFIGRLVETSLLEVDHGIIEAANSIGASTFETVWYFLLPEAKSSLILNFTTATIGLIGATAMAGAIGAGGIGDLAINYGYNRYDNAVLFYCVVILVIVVQAVQMLGNYLAKRVRS</sequence>
<dbReference type="Proteomes" id="UP001500631">
    <property type="component" value="Unassembled WGS sequence"/>
</dbReference>
<comment type="similarity">
    <text evidence="7">Belongs to the binding-protein-dependent transport system permease family.</text>
</comment>
<feature type="transmembrane region" description="Helical" evidence="7">
    <location>
        <begin position="87"/>
        <end position="109"/>
    </location>
</feature>
<evidence type="ECO:0000256" key="7">
    <source>
        <dbReference type="RuleBase" id="RU363032"/>
    </source>
</evidence>
<feature type="transmembrane region" description="Helical" evidence="7">
    <location>
        <begin position="20"/>
        <end position="45"/>
    </location>
</feature>
<evidence type="ECO:0000256" key="5">
    <source>
        <dbReference type="ARBA" id="ARBA00022989"/>
    </source>
</evidence>
<evidence type="ECO:0000259" key="8">
    <source>
        <dbReference type="PROSITE" id="PS50928"/>
    </source>
</evidence>
<organism evidence="9 10">
    <name type="scientific">Wohlfahrtiimonas larvae</name>
    <dbReference type="NCBI Taxonomy" id="1157986"/>
    <lineage>
        <taxon>Bacteria</taxon>
        <taxon>Pseudomonadati</taxon>
        <taxon>Pseudomonadota</taxon>
        <taxon>Gammaproteobacteria</taxon>
        <taxon>Cardiobacteriales</taxon>
        <taxon>Ignatzschineriaceae</taxon>
        <taxon>Wohlfahrtiimonas</taxon>
    </lineage>
</organism>
<keyword evidence="2 7" id="KW-0813">Transport</keyword>
<dbReference type="InterPro" id="IPR035906">
    <property type="entry name" value="MetI-like_sf"/>
</dbReference>
<evidence type="ECO:0000256" key="6">
    <source>
        <dbReference type="ARBA" id="ARBA00023136"/>
    </source>
</evidence>
<evidence type="ECO:0000256" key="3">
    <source>
        <dbReference type="ARBA" id="ARBA00022475"/>
    </source>
</evidence>
<dbReference type="InterPro" id="IPR051322">
    <property type="entry name" value="AA_ABC_Transporter_Permease"/>
</dbReference>
<keyword evidence="6 7" id="KW-0472">Membrane</keyword>
<reference evidence="10" key="1">
    <citation type="journal article" date="2019" name="Int. J. Syst. Evol. Microbiol.">
        <title>The Global Catalogue of Microorganisms (GCM) 10K type strain sequencing project: providing services to taxonomists for standard genome sequencing and annotation.</title>
        <authorList>
            <consortium name="The Broad Institute Genomics Platform"/>
            <consortium name="The Broad Institute Genome Sequencing Center for Infectious Disease"/>
            <person name="Wu L."/>
            <person name="Ma J."/>
        </authorList>
    </citation>
    <scope>NUCLEOTIDE SEQUENCE [LARGE SCALE GENOMIC DNA]</scope>
    <source>
        <strain evidence="10">JCM 18424</strain>
    </source>
</reference>
<keyword evidence="4 7" id="KW-0812">Transmembrane</keyword>
<dbReference type="PROSITE" id="PS50928">
    <property type="entry name" value="ABC_TM1"/>
    <property type="match status" value="1"/>
</dbReference>
<dbReference type="EMBL" id="BAABKE010000008">
    <property type="protein sequence ID" value="GAA5103287.1"/>
    <property type="molecule type" value="Genomic_DNA"/>
</dbReference>
<keyword evidence="10" id="KW-1185">Reference proteome</keyword>
<evidence type="ECO:0000313" key="9">
    <source>
        <dbReference type="EMBL" id="GAA5103287.1"/>
    </source>
</evidence>
<comment type="subcellular location">
    <subcellularLocation>
        <location evidence="1 7">Cell membrane</location>
        <topology evidence="1 7">Multi-pass membrane protein</topology>
    </subcellularLocation>
</comment>
<feature type="transmembrane region" description="Helical" evidence="7">
    <location>
        <begin position="193"/>
        <end position="216"/>
    </location>
</feature>
<dbReference type="Gene3D" id="1.10.3720.10">
    <property type="entry name" value="MetI-like"/>
    <property type="match status" value="1"/>
</dbReference>
<evidence type="ECO:0000256" key="1">
    <source>
        <dbReference type="ARBA" id="ARBA00004651"/>
    </source>
</evidence>
<protein>
    <submittedName>
        <fullName evidence="9">ABC transporter permease</fullName>
    </submittedName>
</protein>
<feature type="domain" description="ABC transmembrane type-1" evidence="8">
    <location>
        <begin position="18"/>
        <end position="212"/>
    </location>
</feature>
<evidence type="ECO:0000256" key="2">
    <source>
        <dbReference type="ARBA" id="ARBA00022448"/>
    </source>
</evidence>
<proteinExistence type="inferred from homology"/>
<keyword evidence="5 7" id="KW-1133">Transmembrane helix</keyword>
<feature type="transmembrane region" description="Helical" evidence="7">
    <location>
        <begin position="57"/>
        <end position="81"/>
    </location>
</feature>
<dbReference type="InterPro" id="IPR000515">
    <property type="entry name" value="MetI-like"/>
</dbReference>
<dbReference type="SUPFAM" id="SSF161098">
    <property type="entry name" value="MetI-like"/>
    <property type="match status" value="1"/>
</dbReference>
<keyword evidence="3" id="KW-1003">Cell membrane</keyword>
<evidence type="ECO:0000313" key="10">
    <source>
        <dbReference type="Proteomes" id="UP001500631"/>
    </source>
</evidence>
<accession>A0ABP9MWD7</accession>
<gene>
    <name evidence="9" type="ORF">GCM10023338_21620</name>
</gene>
<comment type="caution">
    <text evidence="9">The sequence shown here is derived from an EMBL/GenBank/DDBJ whole genome shotgun (WGS) entry which is preliminary data.</text>
</comment>
<dbReference type="RefSeq" id="WP_077926479.1">
    <property type="nucleotide sequence ID" value="NZ_BAABKE010000008.1"/>
</dbReference>
<dbReference type="PANTHER" id="PTHR30450:SF14">
    <property type="entry name" value="TRANSPORTER, PERMEASE PROTEIN, PUTATIVE-RELATED"/>
    <property type="match status" value="1"/>
</dbReference>
<dbReference type="Pfam" id="PF00528">
    <property type="entry name" value="BPD_transp_1"/>
    <property type="match status" value="1"/>
</dbReference>